<evidence type="ECO:0000313" key="3">
    <source>
        <dbReference type="Proteomes" id="UP000606974"/>
    </source>
</evidence>
<feature type="chain" id="PRO_5034592555" evidence="1">
    <location>
        <begin position="24"/>
        <end position="307"/>
    </location>
</feature>
<feature type="signal peptide" evidence="1">
    <location>
        <begin position="1"/>
        <end position="23"/>
    </location>
</feature>
<reference evidence="2" key="1">
    <citation type="submission" date="2020-02" db="EMBL/GenBank/DDBJ databases">
        <authorList>
            <person name="Palmer J.M."/>
        </authorList>
    </citation>
    <scope>NUCLEOTIDE SEQUENCE</scope>
    <source>
        <strain evidence="2">EPUS1.4</strain>
        <tissue evidence="2">Thallus</tissue>
    </source>
</reference>
<comment type="caution">
    <text evidence="2">The sequence shown here is derived from an EMBL/GenBank/DDBJ whole genome shotgun (WGS) entry which is preliminary data.</text>
</comment>
<evidence type="ECO:0000256" key="1">
    <source>
        <dbReference type="SAM" id="SignalP"/>
    </source>
</evidence>
<protein>
    <submittedName>
        <fullName evidence="2">Uncharacterized protein</fullName>
    </submittedName>
</protein>
<organism evidence="2 3">
    <name type="scientific">Endocarpon pusillum</name>
    <dbReference type="NCBI Taxonomy" id="364733"/>
    <lineage>
        <taxon>Eukaryota</taxon>
        <taxon>Fungi</taxon>
        <taxon>Dikarya</taxon>
        <taxon>Ascomycota</taxon>
        <taxon>Pezizomycotina</taxon>
        <taxon>Eurotiomycetes</taxon>
        <taxon>Chaetothyriomycetidae</taxon>
        <taxon>Verrucariales</taxon>
        <taxon>Verrucariaceae</taxon>
        <taxon>Endocarpon</taxon>
    </lineage>
</organism>
<evidence type="ECO:0000313" key="2">
    <source>
        <dbReference type="EMBL" id="KAF7503934.1"/>
    </source>
</evidence>
<sequence>MTIQKLPFLALTCFLGALASAQGSPPRCLNTLAYYNPTLRTGCFNATWFILRVPKTAVQSIVPSDYPLITPPESLFPNGFPADSHPVVVNCGYMNDIRQGPLQIQALMGAGINVPYVDRLRDGKTPFNYPCRTFIGGVNGKDISAVVPALVGSTQGNSILVASFSPNDGPYAALASSPNEFEAQVRQVILPNPISGPGIVPAAFDLDFTSASPAQYAEDTFRALINQPTILTNTKCQRNTYYFNQTFRESVMRTGDATLYGPARMGAVPAELDNRYVEQGGYSASSVMVGFNAEDCASAGANVDPNA</sequence>
<dbReference type="AlphaFoldDB" id="A0A8H7DYG3"/>
<dbReference type="EMBL" id="JAACFV010000156">
    <property type="protein sequence ID" value="KAF7503934.1"/>
    <property type="molecule type" value="Genomic_DNA"/>
</dbReference>
<accession>A0A8H7DYG3</accession>
<dbReference type="OrthoDB" id="265717at2759"/>
<proteinExistence type="predicted"/>
<gene>
    <name evidence="2" type="ORF">GJ744_003015</name>
</gene>
<name>A0A8H7DYG3_9EURO</name>
<keyword evidence="3" id="KW-1185">Reference proteome</keyword>
<keyword evidence="1" id="KW-0732">Signal</keyword>
<dbReference type="Proteomes" id="UP000606974">
    <property type="component" value="Unassembled WGS sequence"/>
</dbReference>